<evidence type="ECO:0000313" key="2">
    <source>
        <dbReference type="EMBL" id="POM69103.1"/>
    </source>
</evidence>
<feature type="compositionally biased region" description="Polar residues" evidence="1">
    <location>
        <begin position="8"/>
        <end position="20"/>
    </location>
</feature>
<dbReference type="OrthoDB" id="122498at2759"/>
<dbReference type="AlphaFoldDB" id="A0A2P4XU71"/>
<gene>
    <name evidence="2" type="ORF">PHPALM_14648</name>
</gene>
<reference evidence="2 3" key="1">
    <citation type="journal article" date="2017" name="Genome Biol. Evol.">
        <title>Phytophthora megakarya and P. palmivora, closely related causal agents of cacao black pod rot, underwent increases in genome sizes and gene numbers by different mechanisms.</title>
        <authorList>
            <person name="Ali S.S."/>
            <person name="Shao J."/>
            <person name="Lary D.J."/>
            <person name="Kronmiller B."/>
            <person name="Shen D."/>
            <person name="Strem M.D."/>
            <person name="Amoako-Attah I."/>
            <person name="Akrofi A.Y."/>
            <person name="Begoude B.A."/>
            <person name="Ten Hoopen G.M."/>
            <person name="Coulibaly K."/>
            <person name="Kebe B.I."/>
            <person name="Melnick R.L."/>
            <person name="Guiltinan M.J."/>
            <person name="Tyler B.M."/>
            <person name="Meinhardt L.W."/>
            <person name="Bailey B.A."/>
        </authorList>
    </citation>
    <scope>NUCLEOTIDE SEQUENCE [LARGE SCALE GENOMIC DNA]</scope>
    <source>
        <strain evidence="3">sbr112.9</strain>
    </source>
</reference>
<feature type="compositionally biased region" description="Polar residues" evidence="1">
    <location>
        <begin position="174"/>
        <end position="196"/>
    </location>
</feature>
<dbReference type="Proteomes" id="UP000237271">
    <property type="component" value="Unassembled WGS sequence"/>
</dbReference>
<feature type="compositionally biased region" description="Basic residues" evidence="1">
    <location>
        <begin position="80"/>
        <end position="92"/>
    </location>
</feature>
<protein>
    <submittedName>
        <fullName evidence="2">Uncharacterized protein</fullName>
    </submittedName>
</protein>
<dbReference type="EMBL" id="NCKW01007943">
    <property type="protein sequence ID" value="POM69103.1"/>
    <property type="molecule type" value="Genomic_DNA"/>
</dbReference>
<feature type="region of interest" description="Disordered" evidence="1">
    <location>
        <begin position="174"/>
        <end position="215"/>
    </location>
</feature>
<evidence type="ECO:0000313" key="3">
    <source>
        <dbReference type="Proteomes" id="UP000237271"/>
    </source>
</evidence>
<feature type="region of interest" description="Disordered" evidence="1">
    <location>
        <begin position="74"/>
        <end position="105"/>
    </location>
</feature>
<accession>A0A2P4XU71</accession>
<organism evidence="2 3">
    <name type="scientific">Phytophthora palmivora</name>
    <dbReference type="NCBI Taxonomy" id="4796"/>
    <lineage>
        <taxon>Eukaryota</taxon>
        <taxon>Sar</taxon>
        <taxon>Stramenopiles</taxon>
        <taxon>Oomycota</taxon>
        <taxon>Peronosporomycetes</taxon>
        <taxon>Peronosporales</taxon>
        <taxon>Peronosporaceae</taxon>
        <taxon>Phytophthora</taxon>
    </lineage>
</organism>
<keyword evidence="3" id="KW-1185">Reference proteome</keyword>
<evidence type="ECO:0000256" key="1">
    <source>
        <dbReference type="SAM" id="MobiDB-lite"/>
    </source>
</evidence>
<comment type="caution">
    <text evidence="2">The sequence shown here is derived from an EMBL/GenBank/DDBJ whole genome shotgun (WGS) entry which is preliminary data.</text>
</comment>
<feature type="region of interest" description="Disordered" evidence="1">
    <location>
        <begin position="331"/>
        <end position="351"/>
    </location>
</feature>
<feature type="region of interest" description="Disordered" evidence="1">
    <location>
        <begin position="1"/>
        <end position="21"/>
    </location>
</feature>
<name>A0A2P4XU71_9STRA</name>
<proteinExistence type="predicted"/>
<sequence>MLDEAMSMSATSPRQRTSFSLDEKRRVLEHLRGSGHVRETIERFYPQLAPESYDARRRLVLKWRRNAHEILAGAATRQGAARKRMRKARSQKSRPPMPRGLAEEQNAPFLDESEQELGEFEPIELSRSRTTRTEMQYHQHGETEMQDRIQEQHMQIQDQEGGIQGLIASSVEAQLEQSTKKQGPLSGQTDIETEASSGRGHHEMEEGCDDSDVNSDERREIEAIAKQQMAKRYSFSLDEKRRVLEHLAACKNVRETIEKFYPDLPPEDFKTRRRAIWKWRKYREQIVAGCADDKASARKKMRPRGIVCQRGPRHVEPQDVVGRLLTSVQKSEQRGLKRNSNRVLRPAPPTGPMLAERQVDALVFSALGLPPTTQFSLIQPAPTSITGTVMTAASTSTMRPLERGEATFAIRRR</sequence>